<evidence type="ECO:0000259" key="4">
    <source>
        <dbReference type="SMART" id="SM00822"/>
    </source>
</evidence>
<dbReference type="PANTHER" id="PTHR44196">
    <property type="entry name" value="DEHYDROGENASE/REDUCTASE SDR FAMILY MEMBER 7B"/>
    <property type="match status" value="1"/>
</dbReference>
<name>A0A7I7JSJ2_9MYCO</name>
<proteinExistence type="inferred from homology"/>
<dbReference type="SUPFAM" id="SSF53474">
    <property type="entry name" value="alpha/beta-Hydrolases"/>
    <property type="match status" value="1"/>
</dbReference>
<dbReference type="PANTHER" id="PTHR44196:SF2">
    <property type="entry name" value="SHORT-CHAIN DEHYDROGENASE-RELATED"/>
    <property type="match status" value="1"/>
</dbReference>
<dbReference type="SMART" id="SM00822">
    <property type="entry name" value="PKS_KR"/>
    <property type="match status" value="1"/>
</dbReference>
<dbReference type="InterPro" id="IPR002347">
    <property type="entry name" value="SDR_fam"/>
</dbReference>
<dbReference type="Proteomes" id="UP000466997">
    <property type="component" value="Chromosome"/>
</dbReference>
<dbReference type="InterPro" id="IPR000073">
    <property type="entry name" value="AB_hydrolase_1"/>
</dbReference>
<protein>
    <recommendedName>
        <fullName evidence="4">Ketoreductase domain-containing protein</fullName>
    </recommendedName>
</protein>
<organism evidence="5 6">
    <name type="scientific">Mycobacterium novum</name>
    <dbReference type="NCBI Taxonomy" id="2492438"/>
    <lineage>
        <taxon>Bacteria</taxon>
        <taxon>Bacillati</taxon>
        <taxon>Actinomycetota</taxon>
        <taxon>Actinomycetes</taxon>
        <taxon>Mycobacteriales</taxon>
        <taxon>Mycobacteriaceae</taxon>
        <taxon>Mycobacterium</taxon>
    </lineage>
</organism>
<dbReference type="Gene3D" id="3.40.50.1820">
    <property type="entry name" value="alpha/beta hydrolase"/>
    <property type="match status" value="1"/>
</dbReference>
<dbReference type="InterPro" id="IPR020904">
    <property type="entry name" value="Sc_DH/Rdtase_CS"/>
</dbReference>
<reference evidence="5 6" key="1">
    <citation type="journal article" date="2019" name="Emerg. Microbes Infect.">
        <title>Comprehensive subspecies identification of 175 nontuberculous mycobacteria species based on 7547 genomic profiles.</title>
        <authorList>
            <person name="Matsumoto Y."/>
            <person name="Kinjo T."/>
            <person name="Motooka D."/>
            <person name="Nabeya D."/>
            <person name="Jung N."/>
            <person name="Uechi K."/>
            <person name="Horii T."/>
            <person name="Iida T."/>
            <person name="Fujita J."/>
            <person name="Nakamura S."/>
        </authorList>
    </citation>
    <scope>NUCLEOTIDE SEQUENCE [LARGE SCALE GENOMIC DNA]</scope>
    <source>
        <strain evidence="5 6">JCM 6391</strain>
    </source>
</reference>
<accession>A0A7I7JSJ2</accession>
<feature type="region of interest" description="Disordered" evidence="3">
    <location>
        <begin position="266"/>
        <end position="290"/>
    </location>
</feature>
<dbReference type="CDD" id="cd05233">
    <property type="entry name" value="SDR_c"/>
    <property type="match status" value="1"/>
</dbReference>
<evidence type="ECO:0000256" key="2">
    <source>
        <dbReference type="ARBA" id="ARBA00023002"/>
    </source>
</evidence>
<dbReference type="GO" id="GO:0016020">
    <property type="term" value="C:membrane"/>
    <property type="evidence" value="ECO:0007669"/>
    <property type="project" value="TreeGrafter"/>
</dbReference>
<dbReference type="InterPro" id="IPR036291">
    <property type="entry name" value="NAD(P)-bd_dom_sf"/>
</dbReference>
<dbReference type="InterPro" id="IPR029058">
    <property type="entry name" value="AB_hydrolase_fold"/>
</dbReference>
<dbReference type="KEGG" id="mnm:MNVM_38510"/>
<dbReference type="AlphaFoldDB" id="A0A7I7JSJ2"/>
<dbReference type="InterPro" id="IPR057326">
    <property type="entry name" value="KR_dom"/>
</dbReference>
<evidence type="ECO:0000256" key="1">
    <source>
        <dbReference type="ARBA" id="ARBA00006484"/>
    </source>
</evidence>
<dbReference type="Pfam" id="PF12697">
    <property type="entry name" value="Abhydrolase_6"/>
    <property type="match status" value="1"/>
</dbReference>
<evidence type="ECO:0000313" key="5">
    <source>
        <dbReference type="EMBL" id="BBX14770.1"/>
    </source>
</evidence>
<sequence length="554" mass="58895">MALPAPGRDRAAIVTGASSGIGAAMARELARRGHQLIVVARSADRLHALAAELSPHPVHVLPADLSCRTERAALAGRIADLGLVADILINNAGLSVVALAANTEPASQLNLVEVDVAAVVDLCCRFVPGMVARGRGAVLNVSSVAGFGPLPGQASYGAAKAFVASYTESLRSELRGTGVSATALCPGPVDTRLDIDAGFREGERKQVLPAVMWKSVDTVARAAVDGMAAGRGRVTPGWANRLLVAAYRIVPHGPLLPLLARRTPLSTRSAGEGHTGISSTSRDGRSPDRGSSVMLEVIDKGCVSEAHPAPLLFVHGAWHAAWCWDENFLGYFADLGYRAVAVSFRGHGGSAIDKPLRRCSVEDYVEDVRSVADSLPAEPVVIGHSMGGLIVQKYLEGRRAPAGVLMASIPPQGNYGSSLRWLRSHPWQAIKMAVTGKSLRYINTPELAREKFFSDQTPEDQVLECAARLQEDSARVSIDCLMLNLPRPARITAPLLVLGAEQDGAHTRKEVQATARAYGTEAEFFPGMGHNMMLEPGWESVAERIHDWLGGRGL</sequence>
<feature type="domain" description="Ketoreductase" evidence="4">
    <location>
        <begin position="10"/>
        <end position="187"/>
    </location>
</feature>
<dbReference type="PROSITE" id="PS00061">
    <property type="entry name" value="ADH_SHORT"/>
    <property type="match status" value="1"/>
</dbReference>
<dbReference type="PRINTS" id="PR00080">
    <property type="entry name" value="SDRFAMILY"/>
</dbReference>
<dbReference type="EMBL" id="AP022562">
    <property type="protein sequence ID" value="BBX14770.1"/>
    <property type="molecule type" value="Genomic_DNA"/>
</dbReference>
<gene>
    <name evidence="5" type="ORF">MNVM_38510</name>
</gene>
<evidence type="ECO:0000313" key="6">
    <source>
        <dbReference type="Proteomes" id="UP000466997"/>
    </source>
</evidence>
<dbReference type="SUPFAM" id="SSF51735">
    <property type="entry name" value="NAD(P)-binding Rossmann-fold domains"/>
    <property type="match status" value="1"/>
</dbReference>
<comment type="similarity">
    <text evidence="1">Belongs to the short-chain dehydrogenases/reductases (SDR) family.</text>
</comment>
<dbReference type="PRINTS" id="PR00081">
    <property type="entry name" value="GDHRDH"/>
</dbReference>
<dbReference type="Gene3D" id="3.40.50.720">
    <property type="entry name" value="NAD(P)-binding Rossmann-like Domain"/>
    <property type="match status" value="1"/>
</dbReference>
<dbReference type="GO" id="GO:0016491">
    <property type="term" value="F:oxidoreductase activity"/>
    <property type="evidence" value="ECO:0007669"/>
    <property type="project" value="UniProtKB-KW"/>
</dbReference>
<evidence type="ECO:0000256" key="3">
    <source>
        <dbReference type="SAM" id="MobiDB-lite"/>
    </source>
</evidence>
<keyword evidence="6" id="KW-1185">Reference proteome</keyword>
<dbReference type="Pfam" id="PF00106">
    <property type="entry name" value="adh_short"/>
    <property type="match status" value="1"/>
</dbReference>
<keyword evidence="2" id="KW-0560">Oxidoreductase</keyword>